<dbReference type="PANTHER" id="PTHR30136:SF7">
    <property type="entry name" value="HTH-TYPE TRANSCRIPTIONAL REGULATOR KDGR-RELATED"/>
    <property type="match status" value="1"/>
</dbReference>
<evidence type="ECO:0000313" key="6">
    <source>
        <dbReference type="EMBL" id="TBU83471.1"/>
    </source>
</evidence>
<dbReference type="GO" id="GO:0003677">
    <property type="term" value="F:DNA binding"/>
    <property type="evidence" value="ECO:0007669"/>
    <property type="project" value="UniProtKB-KW"/>
</dbReference>
<dbReference type="InterPro" id="IPR029016">
    <property type="entry name" value="GAF-like_dom_sf"/>
</dbReference>
<evidence type="ECO:0000313" key="7">
    <source>
        <dbReference type="Proteomes" id="UP000292302"/>
    </source>
</evidence>
<dbReference type="EMBL" id="QJUI01000002">
    <property type="protein sequence ID" value="TBU83471.1"/>
    <property type="molecule type" value="Genomic_DNA"/>
</dbReference>
<dbReference type="PROSITE" id="PS51077">
    <property type="entry name" value="HTH_ICLR"/>
    <property type="match status" value="1"/>
</dbReference>
<organism evidence="6 7">
    <name type="scientific">Phytopseudomonas daroniae</name>
    <dbReference type="NCBI Taxonomy" id="2487519"/>
    <lineage>
        <taxon>Bacteria</taxon>
        <taxon>Pseudomonadati</taxon>
        <taxon>Pseudomonadota</taxon>
        <taxon>Gammaproteobacteria</taxon>
        <taxon>Pseudomonadales</taxon>
        <taxon>Pseudomonadaceae</taxon>
        <taxon>Phytopseudomonas</taxon>
    </lineage>
</organism>
<gene>
    <name evidence="6" type="ORF">DNK06_03335</name>
</gene>
<evidence type="ECO:0000256" key="2">
    <source>
        <dbReference type="ARBA" id="ARBA00023125"/>
    </source>
</evidence>
<dbReference type="Pfam" id="PF09339">
    <property type="entry name" value="HTH_IclR"/>
    <property type="match status" value="1"/>
</dbReference>
<dbReference type="SUPFAM" id="SSF46785">
    <property type="entry name" value="Winged helix' DNA-binding domain"/>
    <property type="match status" value="1"/>
</dbReference>
<keyword evidence="7" id="KW-1185">Reference proteome</keyword>
<evidence type="ECO:0000256" key="3">
    <source>
        <dbReference type="ARBA" id="ARBA00023163"/>
    </source>
</evidence>
<dbReference type="Pfam" id="PF01614">
    <property type="entry name" value="IclR_C"/>
    <property type="match status" value="1"/>
</dbReference>
<name>A0A4Q9QSQ6_9GAMM</name>
<dbReference type="PANTHER" id="PTHR30136">
    <property type="entry name" value="HELIX-TURN-HELIX TRANSCRIPTIONAL REGULATOR, ICLR FAMILY"/>
    <property type="match status" value="1"/>
</dbReference>
<evidence type="ECO:0000259" key="5">
    <source>
        <dbReference type="PROSITE" id="PS51078"/>
    </source>
</evidence>
<dbReference type="InterPro" id="IPR036388">
    <property type="entry name" value="WH-like_DNA-bd_sf"/>
</dbReference>
<dbReference type="GO" id="GO:0003700">
    <property type="term" value="F:DNA-binding transcription factor activity"/>
    <property type="evidence" value="ECO:0007669"/>
    <property type="project" value="TreeGrafter"/>
</dbReference>
<evidence type="ECO:0000256" key="1">
    <source>
        <dbReference type="ARBA" id="ARBA00023015"/>
    </source>
</evidence>
<dbReference type="OrthoDB" id="9807558at2"/>
<dbReference type="SUPFAM" id="SSF55781">
    <property type="entry name" value="GAF domain-like"/>
    <property type="match status" value="1"/>
</dbReference>
<sequence length="289" mass="31911">MGLRCQSYFHICRDDFVYDITRVSRIIMEIEPQHRAPALEKGLDILEALAEQRGGLLQKEVADRVGRSVSEVFRVLGALERRGYIARDSGSGLYTLTLKMFELAHIHPPTRRLIEIATTKMETLATQINCTCHLVIRHGNRLMVIAQTQPDTLEMGWSVRVGGVLPMSPRYASARTLAAFQKDHQREAMLSMMLGDANQADQRALEKKLENVRIQGYLISPSELAPGITDISCPILNHFGDAIAALTAPTFGPHVEDEAHIAEVVGKVRATADAISIAIGGQSLAQVYE</sequence>
<keyword evidence="1" id="KW-0805">Transcription regulation</keyword>
<dbReference type="InterPro" id="IPR005471">
    <property type="entry name" value="Tscrpt_reg_IclR_N"/>
</dbReference>
<dbReference type="Gene3D" id="3.30.450.40">
    <property type="match status" value="1"/>
</dbReference>
<keyword evidence="3" id="KW-0804">Transcription</keyword>
<dbReference type="AlphaFoldDB" id="A0A4Q9QSQ6"/>
<comment type="caution">
    <text evidence="6">The sequence shown here is derived from an EMBL/GenBank/DDBJ whole genome shotgun (WGS) entry which is preliminary data.</text>
</comment>
<keyword evidence="2" id="KW-0238">DNA-binding</keyword>
<dbReference type="Proteomes" id="UP000292302">
    <property type="component" value="Unassembled WGS sequence"/>
</dbReference>
<protein>
    <submittedName>
        <fullName evidence="6">Transcriptional regulator</fullName>
    </submittedName>
</protein>
<feature type="domain" description="HTH iclR-type" evidence="4">
    <location>
        <begin position="36"/>
        <end position="98"/>
    </location>
</feature>
<dbReference type="InterPro" id="IPR014757">
    <property type="entry name" value="Tscrpt_reg_IclR_C"/>
</dbReference>
<dbReference type="PROSITE" id="PS51078">
    <property type="entry name" value="ICLR_ED"/>
    <property type="match status" value="1"/>
</dbReference>
<feature type="domain" description="IclR-ED" evidence="5">
    <location>
        <begin position="99"/>
        <end position="281"/>
    </location>
</feature>
<accession>A0A4Q9QSQ6</accession>
<dbReference type="SMART" id="SM00346">
    <property type="entry name" value="HTH_ICLR"/>
    <property type="match status" value="1"/>
</dbReference>
<dbReference type="Gene3D" id="1.10.10.10">
    <property type="entry name" value="Winged helix-like DNA-binding domain superfamily/Winged helix DNA-binding domain"/>
    <property type="match status" value="1"/>
</dbReference>
<dbReference type="InterPro" id="IPR036390">
    <property type="entry name" value="WH_DNA-bd_sf"/>
</dbReference>
<reference evidence="6 7" key="1">
    <citation type="submission" date="2018-06" db="EMBL/GenBank/DDBJ databases">
        <title>Three novel Pseudomonas species isolated from symptomatic oak.</title>
        <authorList>
            <person name="Bueno-Gonzalez V."/>
            <person name="Brady C."/>
        </authorList>
    </citation>
    <scope>NUCLEOTIDE SEQUENCE [LARGE SCALE GENOMIC DNA]</scope>
    <source>
        <strain evidence="6 7">P9A</strain>
    </source>
</reference>
<dbReference type="GO" id="GO:0045892">
    <property type="term" value="P:negative regulation of DNA-templated transcription"/>
    <property type="evidence" value="ECO:0007669"/>
    <property type="project" value="TreeGrafter"/>
</dbReference>
<proteinExistence type="predicted"/>
<evidence type="ECO:0000259" key="4">
    <source>
        <dbReference type="PROSITE" id="PS51077"/>
    </source>
</evidence>
<dbReference type="InterPro" id="IPR050707">
    <property type="entry name" value="HTH_MetabolicPath_Reg"/>
</dbReference>